<evidence type="ECO:0000256" key="1">
    <source>
        <dbReference type="SAM" id="MobiDB-lite"/>
    </source>
</evidence>
<evidence type="ECO:0000313" key="2">
    <source>
        <dbReference type="EMBL" id="BAW26740.1"/>
    </source>
</evidence>
<organism evidence="2 3">
    <name type="scientific">Pseudomonas putida</name>
    <name type="common">Arthrobacter siderocapsulatus</name>
    <dbReference type="NCBI Taxonomy" id="303"/>
    <lineage>
        <taxon>Bacteria</taxon>
        <taxon>Pseudomonadati</taxon>
        <taxon>Pseudomonadota</taxon>
        <taxon>Gammaproteobacteria</taxon>
        <taxon>Pseudomonadales</taxon>
        <taxon>Pseudomonadaceae</taxon>
        <taxon>Pseudomonas</taxon>
    </lineage>
</organism>
<keyword evidence="2" id="KW-0614">Plasmid</keyword>
<dbReference type="Proteomes" id="UP000218731">
    <property type="component" value="Plasmid pKF715A"/>
</dbReference>
<dbReference type="EMBL" id="AP015030">
    <property type="protein sequence ID" value="BAW26740.1"/>
    <property type="molecule type" value="Genomic_DNA"/>
</dbReference>
<name>A0A1L7NMP0_PSEPU</name>
<reference evidence="2 3" key="1">
    <citation type="submission" date="2015-11" db="EMBL/GenBank/DDBJ databases">
        <title>Complete genome sequencing of a biphenyl-degrading bacterium, Pseudomonas putida KF715 (=NBRC110667).</title>
        <authorList>
            <person name="Suenaga H."/>
            <person name="Fujihara N."/>
            <person name="Watanabe T."/>
            <person name="Hirose J."/>
            <person name="Kimura N."/>
            <person name="Yamazoe A."/>
            <person name="Hosoyama A."/>
            <person name="Shimodaira J."/>
            <person name="Furukawa K."/>
        </authorList>
    </citation>
    <scope>NUCLEOTIDE SEQUENCE [LARGE SCALE GENOMIC DNA]</scope>
    <source>
        <strain evidence="2 3">KF715</strain>
        <plasmid evidence="3">Plasmid pkf715a dna</plasmid>
    </source>
</reference>
<sequence length="266" mass="29434">MTQPHPGDSRHIETPGTQPGQTYWSRTMELTVKYSYVEQITPPRCRKPRPQRFDDGVAVLSIREVTAEQAPVAIIGREKNFETGEYLEPVSYRLFDGRLWTDSTVSGCTRRCSERYPAIGPELNLVKDSAMLSHTGLGIYVCVHDGKQGIADYLQGLARDWLIIDGQLYRPAGEPMYVVMTFGLSGNHGGTALLTDDHLNPNIRREAYFSLLELDQAITHTLLVAGKRGDTVKVSTDPGFQFQVLIPAAIQWKNPAAGADDTAEAA</sequence>
<evidence type="ECO:0000313" key="3">
    <source>
        <dbReference type="Proteomes" id="UP000218731"/>
    </source>
</evidence>
<accession>A0A1L7NMP0</accession>
<dbReference type="AlphaFoldDB" id="A0A1L7NMP0"/>
<feature type="region of interest" description="Disordered" evidence="1">
    <location>
        <begin position="1"/>
        <end position="22"/>
    </location>
</feature>
<geneLocation type="plasmid" evidence="3">
    <name>pkf715a dna</name>
</geneLocation>
<proteinExistence type="predicted"/>
<protein>
    <submittedName>
        <fullName evidence="2">Uncharacterized protein</fullName>
    </submittedName>
</protein>
<gene>
    <name evidence="2" type="ORF">KF715C_pA2350</name>
</gene>